<dbReference type="Proteomes" id="UP000710385">
    <property type="component" value="Unassembled WGS sequence"/>
</dbReference>
<comment type="caution">
    <text evidence="2">The sequence shown here is derived from an EMBL/GenBank/DDBJ whole genome shotgun (WGS) entry which is preliminary data.</text>
</comment>
<organism evidence="2 3">
    <name type="scientific">candidate division WWE3 bacterium</name>
    <dbReference type="NCBI Taxonomy" id="2053526"/>
    <lineage>
        <taxon>Bacteria</taxon>
        <taxon>Katanobacteria</taxon>
    </lineage>
</organism>
<dbReference type="AlphaFoldDB" id="A0A928Y6G3"/>
<dbReference type="PANTHER" id="PTHR35604">
    <property type="entry name" value="TRANSPOSASE INSH FOR INSERTION SEQUENCE ELEMENT IS5A-RELATED"/>
    <property type="match status" value="1"/>
</dbReference>
<evidence type="ECO:0000313" key="3">
    <source>
        <dbReference type="Proteomes" id="UP000710385"/>
    </source>
</evidence>
<feature type="non-terminal residue" evidence="2">
    <location>
        <position position="95"/>
    </location>
</feature>
<name>A0A928Y6G3_UNCKA</name>
<evidence type="ECO:0000259" key="1">
    <source>
        <dbReference type="Pfam" id="PF05598"/>
    </source>
</evidence>
<protein>
    <submittedName>
        <fullName evidence="2">Transposase</fullName>
    </submittedName>
</protein>
<proteinExistence type="predicted"/>
<gene>
    <name evidence="2" type="ORF">HS096_07595</name>
</gene>
<reference evidence="2" key="1">
    <citation type="submission" date="2020-05" db="EMBL/GenBank/DDBJ databases">
        <title>High-Quality Genomes of Partial-Nitritation/Anammox System by Hierarchical Clustering Based Hybrid Assembly.</title>
        <authorList>
            <person name="Liu L."/>
            <person name="Wang Y."/>
            <person name="Che Y."/>
            <person name="Chen Y."/>
            <person name="Xia Y."/>
            <person name="Luo R."/>
            <person name="Cheng S.H."/>
            <person name="Zheng C."/>
            <person name="Zhang T."/>
        </authorList>
    </citation>
    <scope>NUCLEOTIDE SEQUENCE</scope>
    <source>
        <strain evidence="2">H1_PAT1</strain>
    </source>
</reference>
<feature type="domain" description="Transposase InsH N-terminal" evidence="1">
    <location>
        <begin position="20"/>
        <end position="95"/>
    </location>
</feature>
<dbReference type="PANTHER" id="PTHR35604:SF2">
    <property type="entry name" value="TRANSPOSASE INSH FOR INSERTION SEQUENCE ELEMENT IS5A-RELATED"/>
    <property type="match status" value="1"/>
</dbReference>
<sequence length="95" mass="11016">MKQQTSFADLEYSARRKPTRREKFLTDLDRLVPWSQLVALIEPHYYRGERGRPPVGLETMLRMYLCQNCLGLSDEGIEDAIVDSIAVRRFVGIDL</sequence>
<dbReference type="Pfam" id="PF05598">
    <property type="entry name" value="DUF772"/>
    <property type="match status" value="1"/>
</dbReference>
<dbReference type="EMBL" id="JABTTY010000004">
    <property type="protein sequence ID" value="MBE7526103.1"/>
    <property type="molecule type" value="Genomic_DNA"/>
</dbReference>
<accession>A0A928Y6G3</accession>
<dbReference type="InterPro" id="IPR008490">
    <property type="entry name" value="Transposase_InsH_N"/>
</dbReference>
<evidence type="ECO:0000313" key="2">
    <source>
        <dbReference type="EMBL" id="MBE7526103.1"/>
    </source>
</evidence>